<evidence type="ECO:0000256" key="3">
    <source>
        <dbReference type="ARBA" id="ARBA00005755"/>
    </source>
</evidence>
<evidence type="ECO:0000256" key="4">
    <source>
        <dbReference type="ARBA" id="ARBA00022485"/>
    </source>
</evidence>
<dbReference type="GO" id="GO:0045004">
    <property type="term" value="P:DNA replication proofreading"/>
    <property type="evidence" value="ECO:0007669"/>
    <property type="project" value="TreeGrafter"/>
</dbReference>
<dbReference type="InterPro" id="IPR055191">
    <property type="entry name" value="POL2_thumb"/>
</dbReference>
<dbReference type="Gene3D" id="3.90.1600.10">
    <property type="entry name" value="Palm domain of DNA polymerase"/>
    <property type="match status" value="1"/>
</dbReference>
<comment type="subcellular location">
    <subcellularLocation>
        <location evidence="2 19">Nucleus</location>
    </subcellularLocation>
</comment>
<evidence type="ECO:0000256" key="19">
    <source>
        <dbReference type="RuleBase" id="RU365029"/>
    </source>
</evidence>
<keyword evidence="23" id="KW-1185">Reference proteome</keyword>
<dbReference type="GO" id="GO:0008270">
    <property type="term" value="F:zinc ion binding"/>
    <property type="evidence" value="ECO:0007669"/>
    <property type="project" value="UniProtKB-KW"/>
</dbReference>
<evidence type="ECO:0000256" key="12">
    <source>
        <dbReference type="ARBA" id="ARBA00023004"/>
    </source>
</evidence>
<dbReference type="Gene3D" id="3.30.342.10">
    <property type="entry name" value="DNA Polymerase, chain B, domain 1"/>
    <property type="match status" value="1"/>
</dbReference>
<keyword evidence="6 19" id="KW-0548">Nucleotidyltransferase</keyword>
<dbReference type="CDD" id="cd05779">
    <property type="entry name" value="DNA_polB_epsilon_exo"/>
    <property type="match status" value="1"/>
</dbReference>
<dbReference type="GO" id="GO:0003887">
    <property type="term" value="F:DNA-directed DNA polymerase activity"/>
    <property type="evidence" value="ECO:0007669"/>
    <property type="project" value="UniProtKB-KW"/>
</dbReference>
<feature type="domain" description="DNA polymerase epsilon catalytic subunit A C-terminal" evidence="21">
    <location>
        <begin position="1558"/>
        <end position="1958"/>
    </location>
</feature>
<dbReference type="Pfam" id="PF03104">
    <property type="entry name" value="DNA_pol_B_exo1"/>
    <property type="match status" value="1"/>
</dbReference>
<dbReference type="GO" id="GO:0006297">
    <property type="term" value="P:nucleotide-excision repair, DNA gap filling"/>
    <property type="evidence" value="ECO:0007669"/>
    <property type="project" value="TreeGrafter"/>
</dbReference>
<comment type="subunit">
    <text evidence="18">Heterotetramer. Consists of 4 subunits: POL2, DPB2, DPB3 and DPB4.</text>
</comment>
<organism evidence="23">
    <name type="scientific">Melampsora larici-populina (strain 98AG31 / pathotype 3-4-7)</name>
    <name type="common">Poplar leaf rust fungus</name>
    <dbReference type="NCBI Taxonomy" id="747676"/>
    <lineage>
        <taxon>Eukaryota</taxon>
        <taxon>Fungi</taxon>
        <taxon>Dikarya</taxon>
        <taxon>Basidiomycota</taxon>
        <taxon>Pucciniomycotina</taxon>
        <taxon>Pucciniomycetes</taxon>
        <taxon>Pucciniales</taxon>
        <taxon>Melampsoraceae</taxon>
        <taxon>Melampsora</taxon>
    </lineage>
</organism>
<dbReference type="EC" id="2.7.7.7" evidence="19"/>
<dbReference type="PANTHER" id="PTHR10670">
    <property type="entry name" value="DNA POLYMERASE EPSILON CATALYTIC SUBUNIT A"/>
    <property type="match status" value="1"/>
</dbReference>
<dbReference type="Pfam" id="PF22912">
    <property type="entry name" value="zf-DPOE"/>
    <property type="match status" value="1"/>
</dbReference>
<evidence type="ECO:0000256" key="5">
    <source>
        <dbReference type="ARBA" id="ARBA00022679"/>
    </source>
</evidence>
<dbReference type="InterPro" id="IPR036397">
    <property type="entry name" value="RNaseH_sf"/>
</dbReference>
<keyword evidence="15 19" id="KW-0539">Nucleus</keyword>
<dbReference type="SMART" id="SM00486">
    <property type="entry name" value="POLBc"/>
    <property type="match status" value="1"/>
</dbReference>
<keyword evidence="10 19" id="KW-0862">Zinc</keyword>
<comment type="similarity">
    <text evidence="3 19">Belongs to the DNA polymerase type-B family.</text>
</comment>
<gene>
    <name evidence="22" type="ORF">MELLADRAFT_39519</name>
</gene>
<evidence type="ECO:0000313" key="23">
    <source>
        <dbReference type="Proteomes" id="UP000001072"/>
    </source>
</evidence>
<dbReference type="GO" id="GO:0008310">
    <property type="term" value="F:single-stranded DNA 3'-5' DNA exonuclease activity"/>
    <property type="evidence" value="ECO:0007669"/>
    <property type="project" value="TreeGrafter"/>
</dbReference>
<dbReference type="InterPro" id="IPR012337">
    <property type="entry name" value="RNaseH-like_sf"/>
</dbReference>
<dbReference type="InParanoid" id="F4S3B6"/>
<dbReference type="RefSeq" id="XP_007415863.1">
    <property type="nucleotide sequence ID" value="XM_007415801.1"/>
</dbReference>
<dbReference type="FunFam" id="1.10.132.60:FF:000002">
    <property type="entry name" value="DNA polymerase epsilon catalytic subunit"/>
    <property type="match status" value="1"/>
</dbReference>
<proteinExistence type="inferred from homology"/>
<keyword evidence="11 19" id="KW-0239">DNA-directed DNA polymerase</keyword>
<evidence type="ECO:0000256" key="13">
    <source>
        <dbReference type="ARBA" id="ARBA00023014"/>
    </source>
</evidence>
<dbReference type="EMBL" id="GL883143">
    <property type="protein sequence ID" value="EGG00789.1"/>
    <property type="molecule type" value="Genomic_DNA"/>
</dbReference>
<evidence type="ECO:0000256" key="2">
    <source>
        <dbReference type="ARBA" id="ARBA00004123"/>
    </source>
</evidence>
<dbReference type="GO" id="GO:0003677">
    <property type="term" value="F:DNA binding"/>
    <property type="evidence" value="ECO:0007669"/>
    <property type="project" value="UniProtKB-KW"/>
</dbReference>
<evidence type="ECO:0000256" key="14">
    <source>
        <dbReference type="ARBA" id="ARBA00023125"/>
    </source>
</evidence>
<comment type="catalytic activity">
    <reaction evidence="16 19">
        <text>DNA(n) + a 2'-deoxyribonucleoside 5'-triphosphate = DNA(n+1) + diphosphate</text>
        <dbReference type="Rhea" id="RHEA:22508"/>
        <dbReference type="Rhea" id="RHEA-COMP:17339"/>
        <dbReference type="Rhea" id="RHEA-COMP:17340"/>
        <dbReference type="ChEBI" id="CHEBI:33019"/>
        <dbReference type="ChEBI" id="CHEBI:61560"/>
        <dbReference type="ChEBI" id="CHEBI:173112"/>
        <dbReference type="EC" id="2.7.7.7"/>
    </reaction>
</comment>
<feature type="region of interest" description="Disordered" evidence="20">
    <location>
        <begin position="1"/>
        <end position="65"/>
    </location>
</feature>
<keyword evidence="12 19" id="KW-0408">Iron</keyword>
<dbReference type="GO" id="GO:0008622">
    <property type="term" value="C:epsilon DNA polymerase complex"/>
    <property type="evidence" value="ECO:0007669"/>
    <property type="project" value="InterPro"/>
</dbReference>
<dbReference type="VEuPathDB" id="FungiDB:MELLADRAFT_39519"/>
<name>F4S3B6_MELLP</name>
<protein>
    <recommendedName>
        <fullName evidence="19">DNA polymerase epsilon catalytic subunit</fullName>
        <ecNumber evidence="19">2.7.7.7</ecNumber>
    </recommendedName>
</protein>
<evidence type="ECO:0000256" key="17">
    <source>
        <dbReference type="ARBA" id="ARBA00057054"/>
    </source>
</evidence>
<comment type="function">
    <text evidence="17 19">DNA polymerase II participates in chromosomal DNA replication.</text>
</comment>
<dbReference type="PANTHER" id="PTHR10670:SF0">
    <property type="entry name" value="DNA POLYMERASE EPSILON CATALYTIC SUBUNIT A"/>
    <property type="match status" value="1"/>
</dbReference>
<dbReference type="GeneID" id="18927813"/>
<comment type="cofactor">
    <cofactor evidence="1 19">
        <name>[4Fe-4S] cluster</name>
        <dbReference type="ChEBI" id="CHEBI:49883"/>
    </cofactor>
</comment>
<evidence type="ECO:0000256" key="8">
    <source>
        <dbReference type="ARBA" id="ARBA00022723"/>
    </source>
</evidence>
<keyword evidence="14 19" id="KW-0238">DNA-binding</keyword>
<keyword evidence="7 19" id="KW-0235">DNA replication</keyword>
<evidence type="ECO:0000256" key="1">
    <source>
        <dbReference type="ARBA" id="ARBA00001966"/>
    </source>
</evidence>
<dbReference type="KEGG" id="mlr:MELLADRAFT_39519"/>
<dbReference type="InterPro" id="IPR042087">
    <property type="entry name" value="DNA_pol_B_thumb"/>
</dbReference>
<keyword evidence="5 19" id="KW-0808">Transferase</keyword>
<keyword evidence="13 19" id="KW-0411">Iron-sulfur</keyword>
<dbReference type="OrthoDB" id="10060449at2759"/>
<evidence type="ECO:0000259" key="21">
    <source>
        <dbReference type="SMART" id="SM01159"/>
    </source>
</evidence>
<evidence type="ECO:0000256" key="18">
    <source>
        <dbReference type="ARBA" id="ARBA00065544"/>
    </source>
</evidence>
<dbReference type="GO" id="GO:0000278">
    <property type="term" value="P:mitotic cell cycle"/>
    <property type="evidence" value="ECO:0007669"/>
    <property type="project" value="TreeGrafter"/>
</dbReference>
<dbReference type="CDD" id="cd05535">
    <property type="entry name" value="POLBc_epsilon"/>
    <property type="match status" value="1"/>
</dbReference>
<dbReference type="eggNOG" id="KOG1798">
    <property type="taxonomic scope" value="Eukaryota"/>
</dbReference>
<dbReference type="GO" id="GO:0051539">
    <property type="term" value="F:4 iron, 4 sulfur cluster binding"/>
    <property type="evidence" value="ECO:0007669"/>
    <property type="project" value="UniProtKB-KW"/>
</dbReference>
<dbReference type="GO" id="GO:0006287">
    <property type="term" value="P:base-excision repair, gap-filling"/>
    <property type="evidence" value="ECO:0007669"/>
    <property type="project" value="TreeGrafter"/>
</dbReference>
<dbReference type="InterPro" id="IPR054475">
    <property type="entry name" value="Znf-DPOE"/>
</dbReference>
<evidence type="ECO:0000256" key="11">
    <source>
        <dbReference type="ARBA" id="ARBA00022932"/>
    </source>
</evidence>
<keyword evidence="4 19" id="KW-0004">4Fe-4S</keyword>
<keyword evidence="8 19" id="KW-0479">Metal-binding</keyword>
<evidence type="ECO:0000256" key="16">
    <source>
        <dbReference type="ARBA" id="ARBA00049244"/>
    </source>
</evidence>
<evidence type="ECO:0000256" key="7">
    <source>
        <dbReference type="ARBA" id="ARBA00022705"/>
    </source>
</evidence>
<dbReference type="GO" id="GO:0006272">
    <property type="term" value="P:leading strand elongation"/>
    <property type="evidence" value="ECO:0007669"/>
    <property type="project" value="TreeGrafter"/>
</dbReference>
<dbReference type="InterPro" id="IPR029703">
    <property type="entry name" value="POL2"/>
</dbReference>
<evidence type="ECO:0000313" key="22">
    <source>
        <dbReference type="EMBL" id="EGG00789.1"/>
    </source>
</evidence>
<dbReference type="STRING" id="747676.F4S3B6"/>
<dbReference type="HOGENOM" id="CLU_000556_0_1_1"/>
<dbReference type="Pfam" id="PF08490">
    <property type="entry name" value="DUF1744"/>
    <property type="match status" value="1"/>
</dbReference>
<dbReference type="FunFam" id="3.30.420.10:FF:000010">
    <property type="entry name" value="DNA polymerase epsilon catalytic subunit"/>
    <property type="match status" value="1"/>
</dbReference>
<dbReference type="Pfam" id="PF23250">
    <property type="entry name" value="zf_DPOE_2"/>
    <property type="match status" value="1"/>
</dbReference>
<keyword evidence="9 19" id="KW-0863">Zinc-finger</keyword>
<dbReference type="Pfam" id="PF22634">
    <property type="entry name" value="POL2_thumb"/>
    <property type="match status" value="1"/>
</dbReference>
<feature type="compositionally biased region" description="Basic and acidic residues" evidence="20">
    <location>
        <begin position="53"/>
        <end position="65"/>
    </location>
</feature>
<reference evidence="23" key="1">
    <citation type="journal article" date="2011" name="Proc. Natl. Acad. Sci. U.S.A.">
        <title>Obligate biotrophy features unraveled by the genomic analysis of rust fungi.</title>
        <authorList>
            <person name="Duplessis S."/>
            <person name="Cuomo C.A."/>
            <person name="Lin Y.-C."/>
            <person name="Aerts A."/>
            <person name="Tisserant E."/>
            <person name="Veneault-Fourrey C."/>
            <person name="Joly D.L."/>
            <person name="Hacquard S."/>
            <person name="Amselem J."/>
            <person name="Cantarel B.L."/>
            <person name="Chiu R."/>
            <person name="Coutinho P.M."/>
            <person name="Feau N."/>
            <person name="Field M."/>
            <person name="Frey P."/>
            <person name="Gelhaye E."/>
            <person name="Goldberg J."/>
            <person name="Grabherr M.G."/>
            <person name="Kodira C.D."/>
            <person name="Kohler A."/>
            <person name="Kuees U."/>
            <person name="Lindquist E.A."/>
            <person name="Lucas S.M."/>
            <person name="Mago R."/>
            <person name="Mauceli E."/>
            <person name="Morin E."/>
            <person name="Murat C."/>
            <person name="Pangilinan J.L."/>
            <person name="Park R."/>
            <person name="Pearson M."/>
            <person name="Quesneville H."/>
            <person name="Rouhier N."/>
            <person name="Sakthikumar S."/>
            <person name="Salamov A.A."/>
            <person name="Schmutz J."/>
            <person name="Selles B."/>
            <person name="Shapiro H."/>
            <person name="Tanguay P."/>
            <person name="Tuskan G.A."/>
            <person name="Henrissat B."/>
            <person name="Van de Peer Y."/>
            <person name="Rouze P."/>
            <person name="Ellis J.G."/>
            <person name="Dodds P.N."/>
            <person name="Schein J.E."/>
            <person name="Zhong S."/>
            <person name="Hamelin R.C."/>
            <person name="Grigoriev I.V."/>
            <person name="Szabo L.J."/>
            <person name="Martin F."/>
        </authorList>
    </citation>
    <scope>NUCLEOTIDE SEQUENCE [LARGE SCALE GENOMIC DNA]</scope>
    <source>
        <strain evidence="23">98AG31 / pathotype 3-4-7</strain>
    </source>
</reference>
<dbReference type="Gene3D" id="3.30.420.10">
    <property type="entry name" value="Ribonuclease H-like superfamily/Ribonuclease H"/>
    <property type="match status" value="1"/>
</dbReference>
<dbReference type="Proteomes" id="UP000001072">
    <property type="component" value="Unassembled WGS sequence"/>
</dbReference>
<dbReference type="InterPro" id="IPR006172">
    <property type="entry name" value="DNA-dir_DNA_pol_B"/>
</dbReference>
<evidence type="ECO:0000256" key="20">
    <source>
        <dbReference type="SAM" id="MobiDB-lite"/>
    </source>
</evidence>
<dbReference type="InterPro" id="IPR006133">
    <property type="entry name" value="DNA-dir_DNA_pol_B_exonuc"/>
</dbReference>
<dbReference type="InterPro" id="IPR023211">
    <property type="entry name" value="DNA_pol_palm_dom_sf"/>
</dbReference>
<evidence type="ECO:0000256" key="15">
    <source>
        <dbReference type="ARBA" id="ARBA00023242"/>
    </source>
</evidence>
<accession>F4S3B6</accession>
<dbReference type="InterPro" id="IPR043502">
    <property type="entry name" value="DNA/RNA_pol_sf"/>
</dbReference>
<evidence type="ECO:0000256" key="6">
    <source>
        <dbReference type="ARBA" id="ARBA00022695"/>
    </source>
</evidence>
<evidence type="ECO:0000256" key="9">
    <source>
        <dbReference type="ARBA" id="ARBA00022771"/>
    </source>
</evidence>
<dbReference type="SMART" id="SM01159">
    <property type="entry name" value="DUF1744"/>
    <property type="match status" value="1"/>
</dbReference>
<evidence type="ECO:0000256" key="10">
    <source>
        <dbReference type="ARBA" id="ARBA00022833"/>
    </source>
</evidence>
<sequence>MPGQRGFRGKSGPTYNARGRGSRFRGRGNYKSTNKSGSTSVSRTADGLVLESQADREGTEQQEKWNDAVQNHELDEKLGFTRIEDGSPRVGWLINIQPAVPDKSPSQPNAAVDLYFIQDDGEMFRATMSYRPYFYIATRSGKEGEVEDWLQRRFEGLFFKSERVFKEDLQLPNHLTGYRRQFIKIHFRNIELLLRVRRELLSLATKNRDKMDALDTYAEMIQGGCSNLDLADMEDVEYTQEDDYLEVEGGAQRNRHKSMATAKSHAASAAATDPAEWIIDIREYDVPYYLRVAIDRGKQFPYRSAFTYIYLRVGLWYTVTATHEEVLCFRIPDRVERAEPVVMAYDIETTKAPLKFPESSSDQIMMISYMIDGQGFLITNREIVGDDIDDFDYSPKPEYDGPFTIFNEASESALIRRWFEHIQQSRPTVIATYNGDSFDFPFVAARASAHGIDMFKETGFRLDSEGDFKSRTCIHMDCFRWVKRDSYLPQGSQGLKAVTVAKLGYNPIELDPELMTPYAIEQPQVLAQYSVSDAVATYYLYMKYVHPFIFSLCNIIPLNPDEVLRKGSGTLCETLLMVEAYVGDIIMPNRHVNAHGTMYEGHLLENETYVGGHVEALEAGVFRSDIPSDFKLVPRRCQQLIDDLDSALKFSIVEEGQYSLEDVVNYDEIKFAIQSGLETMRDHPNRQDTPLIYHLDVAAMYPNIMLSNRLQPDSVVDEATCAACDFNRPGKTCDRRMTWAWRGEYFPAKLDEYKMVRNALESESFPPKWPNNPPRKFSDLAPAEQTSLLHKRLGDYSRKVYKKTHETKIVEKEAIICQRENPFYIDTVRAFRDRRYKYKGLHKQWKTTAEVTQKNGGSVGDIAEAKKMIVIYDSLQLAHKCILNSFYGYVMRKGARWHSMEMAGITCLTGAKIIQMAREIIEEVGRPLELDTDGIWCMLPGIFPENFNFKLSNGKTYRISYPCSMLNHLVHQKFTNHQYHEFNPQFKKYDVRAENSIFFELDGPYKAMILPSSKEEDKLLKKRYAVFNPDGSLAELKGFEVKRRGELQLIKIFQTAIFEKFLKGSTLKECYDAVAEVANRWLDVLSTKAISMHDEELIELISENRSMSKTLAEYGTQKSTSIRTAKRLSEFLGEQMVKDKGLSCRFIISAKPYGSPVTERAVPVAIFSAEPSVQQHYLRRWLKDNSLVDLSLRSILDWPYYTERLGSVIQKLITIPAAMQKVSNPVPRIHHPDWLARRLATREDTFKQHKITDMFSRQKPIPQDVISTRDLLQATETALTTKSHEVREPLPSRPRPDISVDYSGWIAAMKPVWKEQRMARKSERTMGLSRASALRSNKGDITSLLQQQTRRLASSLMEIVHILPDPHKPGEFRIWCLVQEVLHPLKVIIPREFYINLKRHPGPNFFPKSCHVEPVVKTLPRSQTRLYLYKVSVAENAFIEDASEYLRMFTAPEVEGTYELQVPLVQRGLIHLGNAFTVSSTSKISIAKGFDVGFDLADLCSIERPLSGRSYLDSGKALRYIVIYHFYRGSRHAMGIFCPGSHARIYLTDRNTSPQIPNMQTYYETSFQARVEDIKLNPGVFQYEPNLQIEAINVATEALGLKALNRDLSTLKGKRIASDYVVMIHSDKDYAYYDDGITSMSRFPTLMIHSNKADNKFEAFGWQRYAAERMVQHFLRASSFIQERILQAEQFDVPVCNFESDAASFLMDLEFCKKLTRSDHILWWSSSPKPDLGGRENDINAQQVLETLSSPEISVMGAYSNASIELSIVDLAIDAVLQSATVYEGDKGESTIGFQNASHNLDDYSKGSANSHHILGDSDLTTQTFALFRSMVRVWMAESVKSNGHHYRGLIRHFWRWISSASSKMFDPALYHFVHGLMKKVFSQLLTEFRRLGTKVIYADFSRIFLLTSKTTSSNAYAYSCYIVSAVNSRDLFKFLELDIVRFWDQLLWVDVTNFAGIICNRPDATEDSGELDLQHVDMHWNMVNFLPPAVQQDFLQVICVFIHDINQCKSQTTSDHSQSQPITDADHKQMEAELLRPLIKQKLTRQLMKLVTSLTDRQIEAMSQSDTRATFEFPRLPGSHILMKKPVLEFVKMICFIMELAKPVASEIRTMKRLLLDLIGVREFASEAVFKNPCVPFAIPVTICKHCNVMRNIDLCRDPDLLPSARSSSANHSSDWHCAHCGHEYNKLAIETSIVEQLGNQVSMFQLQDIRCSRCSQIKADDMSLRCHCSGEYELSGNGQSGSHRDTRQQIVKRLRVARDVAEAHGMDILLDLANCFLSQL</sequence>
<dbReference type="Gene3D" id="1.10.132.60">
    <property type="entry name" value="DNA polymerase family B, C-terminal domain"/>
    <property type="match status" value="1"/>
</dbReference>
<dbReference type="SUPFAM" id="SSF56672">
    <property type="entry name" value="DNA/RNA polymerases"/>
    <property type="match status" value="1"/>
</dbReference>
<feature type="compositionally biased region" description="Polar residues" evidence="20">
    <location>
        <begin position="30"/>
        <end position="43"/>
    </location>
</feature>
<dbReference type="FunCoup" id="F4S3B6">
    <property type="interactions" value="324"/>
</dbReference>
<dbReference type="FunFam" id="3.90.1600.10:FF:000006">
    <property type="entry name" value="DNA polymerase epsilon catalytic subunit"/>
    <property type="match status" value="1"/>
</dbReference>
<dbReference type="SUPFAM" id="SSF53098">
    <property type="entry name" value="Ribonuclease H-like"/>
    <property type="match status" value="1"/>
</dbReference>
<dbReference type="InterPro" id="IPR013697">
    <property type="entry name" value="DNA_pol_e_suA_C"/>
</dbReference>
<dbReference type="GO" id="GO:0000166">
    <property type="term" value="F:nucleotide binding"/>
    <property type="evidence" value="ECO:0007669"/>
    <property type="project" value="InterPro"/>
</dbReference>